<evidence type="ECO:0000313" key="2">
    <source>
        <dbReference type="EMBL" id="VEV98223.1"/>
    </source>
</evidence>
<evidence type="ECO:0000256" key="1">
    <source>
        <dbReference type="SAM" id="Coils"/>
    </source>
</evidence>
<organism evidence="2">
    <name type="scientific">Pseudomonas marincola</name>
    <dbReference type="NCBI Taxonomy" id="437900"/>
    <lineage>
        <taxon>Bacteria</taxon>
        <taxon>Pseudomonadati</taxon>
        <taxon>Pseudomonadota</taxon>
        <taxon>Gammaproteobacteria</taxon>
        <taxon>Pseudomonadales</taxon>
        <taxon>Pseudomonadaceae</taxon>
        <taxon>Pseudomonas</taxon>
    </lineage>
</organism>
<dbReference type="PROSITE" id="PS51257">
    <property type="entry name" value="PROKAR_LIPOPROTEIN"/>
    <property type="match status" value="1"/>
</dbReference>
<dbReference type="AlphaFoldDB" id="A0A653E6Q9"/>
<keyword evidence="1" id="KW-0175">Coiled coil</keyword>
<name>A0A653E6Q9_9PSED</name>
<accession>A0A653E6Q9</accession>
<reference evidence="2" key="1">
    <citation type="submission" date="2019-02" db="EMBL/GenBank/DDBJ databases">
        <authorList>
            <consortium name="Genoscope - CEA"/>
            <person name="William W."/>
        </authorList>
    </citation>
    <scope>NUCLEOTIDE SEQUENCE [LARGE SCALE GENOMIC DNA]</scope>
    <source>
        <strain evidence="2">YSy11</strain>
    </source>
</reference>
<feature type="coiled-coil region" evidence="1">
    <location>
        <begin position="36"/>
        <end position="70"/>
    </location>
</feature>
<evidence type="ECO:0008006" key="3">
    <source>
        <dbReference type="Google" id="ProtNLM"/>
    </source>
</evidence>
<proteinExistence type="predicted"/>
<dbReference type="EMBL" id="LR215729">
    <property type="protein sequence ID" value="VEV98223.1"/>
    <property type="molecule type" value="Genomic_DNA"/>
</dbReference>
<protein>
    <recommendedName>
        <fullName evidence="3">Phage lysis regulatory protein, LysB family</fullName>
    </recommendedName>
</protein>
<dbReference type="RefSeq" id="WP_150548789.1">
    <property type="nucleotide sequence ID" value="NZ_LR215729.2"/>
</dbReference>
<gene>
    <name evidence="2" type="ORF">PMYSY11_3179</name>
</gene>
<sequence>MTAILKLIPIWAWLLLAACAAFAIQHYRLALAQADVIELQGQLNTQTARAESLNNTLRITRELVADLDAKAQKHTKQRTEAAKVIANDPVLFDQRLPDAALGLLPKAATDPNP</sequence>